<gene>
    <name evidence="2" type="ORF">MM415A00274_0039</name>
    <name evidence="1" type="ORF">MM415B00593_0041</name>
</gene>
<proteinExistence type="predicted"/>
<organism evidence="1">
    <name type="scientific">viral metagenome</name>
    <dbReference type="NCBI Taxonomy" id="1070528"/>
    <lineage>
        <taxon>unclassified sequences</taxon>
        <taxon>metagenomes</taxon>
        <taxon>organismal metagenomes</taxon>
    </lineage>
</organism>
<accession>A0A6M3J274</accession>
<dbReference type="AlphaFoldDB" id="A0A6M3J274"/>
<protein>
    <submittedName>
        <fullName evidence="1">Uncharacterized protein</fullName>
    </submittedName>
</protein>
<dbReference type="EMBL" id="MT141503">
    <property type="protein sequence ID" value="QJA63714.1"/>
    <property type="molecule type" value="Genomic_DNA"/>
</dbReference>
<dbReference type="EMBL" id="MT142513">
    <property type="protein sequence ID" value="QJA83582.1"/>
    <property type="molecule type" value="Genomic_DNA"/>
</dbReference>
<reference evidence="1" key="1">
    <citation type="submission" date="2020-03" db="EMBL/GenBank/DDBJ databases">
        <title>The deep terrestrial virosphere.</title>
        <authorList>
            <person name="Holmfeldt K."/>
            <person name="Nilsson E."/>
            <person name="Simone D."/>
            <person name="Lopez-Fernandez M."/>
            <person name="Wu X."/>
            <person name="de Brujin I."/>
            <person name="Lundin D."/>
            <person name="Andersson A."/>
            <person name="Bertilsson S."/>
            <person name="Dopson M."/>
        </authorList>
    </citation>
    <scope>NUCLEOTIDE SEQUENCE</scope>
    <source>
        <strain evidence="2">MM415A00274</strain>
        <strain evidence="1">MM415B00593</strain>
    </source>
</reference>
<name>A0A6M3J274_9ZZZZ</name>
<evidence type="ECO:0000313" key="2">
    <source>
        <dbReference type="EMBL" id="QJA83582.1"/>
    </source>
</evidence>
<sequence>MLRRDYRAQMLRIWLAKYQIPVSKMGRLMGRSRATIHSWKIGKTQINDHSFHVLKEIMENKYKEKIKYDEEFKYPII</sequence>
<evidence type="ECO:0000313" key="1">
    <source>
        <dbReference type="EMBL" id="QJA63714.1"/>
    </source>
</evidence>